<gene>
    <name evidence="3" type="ORF">EDB95_4875</name>
</gene>
<dbReference type="Gene3D" id="2.40.50.140">
    <property type="entry name" value="Nucleic acid-binding proteins"/>
    <property type="match status" value="1"/>
</dbReference>
<dbReference type="PROSITE" id="PS51857">
    <property type="entry name" value="CSD_2"/>
    <property type="match status" value="1"/>
</dbReference>
<evidence type="ECO:0000313" key="3">
    <source>
        <dbReference type="EMBL" id="TDW97038.1"/>
    </source>
</evidence>
<dbReference type="InterPro" id="IPR011129">
    <property type="entry name" value="CSD"/>
</dbReference>
<protein>
    <submittedName>
        <fullName evidence="3">Cold shock CspA family protein</fullName>
    </submittedName>
</protein>
<accession>A0A4R8DHU5</accession>
<dbReference type="InterPro" id="IPR002059">
    <property type="entry name" value="CSP_DNA-bd"/>
</dbReference>
<dbReference type="GO" id="GO:0005829">
    <property type="term" value="C:cytosol"/>
    <property type="evidence" value="ECO:0007669"/>
    <property type="project" value="UniProtKB-ARBA"/>
</dbReference>
<reference evidence="3 4" key="1">
    <citation type="submission" date="2019-03" db="EMBL/GenBank/DDBJ databases">
        <title>Genomic Encyclopedia of Type Strains, Phase IV (KMG-IV): sequencing the most valuable type-strain genomes for metagenomic binning, comparative biology and taxonomic classification.</title>
        <authorList>
            <person name="Goeker M."/>
        </authorList>
    </citation>
    <scope>NUCLEOTIDE SEQUENCE [LARGE SCALE GENOMIC DNA]</scope>
    <source>
        <strain evidence="3 4">DSM 100059</strain>
    </source>
</reference>
<proteinExistence type="predicted"/>
<evidence type="ECO:0000259" key="2">
    <source>
        <dbReference type="PROSITE" id="PS51857"/>
    </source>
</evidence>
<dbReference type="SUPFAM" id="SSF50249">
    <property type="entry name" value="Nucleic acid-binding proteins"/>
    <property type="match status" value="1"/>
</dbReference>
<dbReference type="Proteomes" id="UP000294498">
    <property type="component" value="Unassembled WGS sequence"/>
</dbReference>
<feature type="compositionally biased region" description="Basic and acidic residues" evidence="1">
    <location>
        <begin position="17"/>
        <end position="30"/>
    </location>
</feature>
<dbReference type="RefSeq" id="WP_133998546.1">
    <property type="nucleotide sequence ID" value="NZ_SODV01000002.1"/>
</dbReference>
<dbReference type="CDD" id="cd04458">
    <property type="entry name" value="CSP_CDS"/>
    <property type="match status" value="1"/>
</dbReference>
<dbReference type="EMBL" id="SODV01000002">
    <property type="protein sequence ID" value="TDW97038.1"/>
    <property type="molecule type" value="Genomic_DNA"/>
</dbReference>
<dbReference type="OrthoDB" id="1493235at2"/>
<dbReference type="Pfam" id="PF00313">
    <property type="entry name" value="CSD"/>
    <property type="match status" value="1"/>
</dbReference>
<dbReference type="SMART" id="SM00357">
    <property type="entry name" value="CSP"/>
    <property type="match status" value="1"/>
</dbReference>
<dbReference type="AlphaFoldDB" id="A0A4R8DHU5"/>
<comment type="caution">
    <text evidence="3">The sequence shown here is derived from an EMBL/GenBank/DDBJ whole genome shotgun (WGS) entry which is preliminary data.</text>
</comment>
<dbReference type="PANTHER" id="PTHR11544">
    <property type="entry name" value="COLD SHOCK DOMAIN CONTAINING PROTEINS"/>
    <property type="match status" value="1"/>
</dbReference>
<evidence type="ECO:0000256" key="1">
    <source>
        <dbReference type="SAM" id="MobiDB-lite"/>
    </source>
</evidence>
<keyword evidence="4" id="KW-1185">Reference proteome</keyword>
<dbReference type="InterPro" id="IPR012340">
    <property type="entry name" value="NA-bd_OB-fold"/>
</dbReference>
<evidence type="ECO:0000313" key="4">
    <source>
        <dbReference type="Proteomes" id="UP000294498"/>
    </source>
</evidence>
<feature type="domain" description="CSD" evidence="2">
    <location>
        <begin position="82"/>
        <end position="143"/>
    </location>
</feature>
<feature type="region of interest" description="Disordered" evidence="1">
    <location>
        <begin position="1"/>
        <end position="39"/>
    </location>
</feature>
<name>A0A4R8DHU5_9BACT</name>
<dbReference type="GO" id="GO:0003676">
    <property type="term" value="F:nucleic acid binding"/>
    <property type="evidence" value="ECO:0007669"/>
    <property type="project" value="InterPro"/>
</dbReference>
<sequence>MGESFSKKDKANKKKKDKQDKAQKMLDRKSNNNKGKGLNDMLAYVDENGNLSSTPPNAAARKEIALEDIQLGAAPIQPEETQRTGTVSFFNSTKGFGFITDDKSGEDVFFHTNQLAQPVKEKDRVSFERERTPRGYSAVRVVKTK</sequence>
<dbReference type="InterPro" id="IPR050181">
    <property type="entry name" value="Cold_shock_domain"/>
</dbReference>
<organism evidence="3 4">
    <name type="scientific">Dinghuibacter silviterrae</name>
    <dbReference type="NCBI Taxonomy" id="1539049"/>
    <lineage>
        <taxon>Bacteria</taxon>
        <taxon>Pseudomonadati</taxon>
        <taxon>Bacteroidota</taxon>
        <taxon>Chitinophagia</taxon>
        <taxon>Chitinophagales</taxon>
        <taxon>Chitinophagaceae</taxon>
        <taxon>Dinghuibacter</taxon>
    </lineage>
</organism>